<proteinExistence type="predicted"/>
<accession>A0A1M4W509</accession>
<dbReference type="Proteomes" id="UP000184144">
    <property type="component" value="Unassembled WGS sequence"/>
</dbReference>
<organism evidence="1 2">
    <name type="scientific">Litoreibacter ascidiaceicola</name>
    <dbReference type="NCBI Taxonomy" id="1486859"/>
    <lineage>
        <taxon>Bacteria</taxon>
        <taxon>Pseudomonadati</taxon>
        <taxon>Pseudomonadota</taxon>
        <taxon>Alphaproteobacteria</taxon>
        <taxon>Rhodobacterales</taxon>
        <taxon>Roseobacteraceae</taxon>
        <taxon>Litoreibacter</taxon>
    </lineage>
</organism>
<gene>
    <name evidence="1" type="ORF">SAMN05444273_102491</name>
</gene>
<evidence type="ECO:0000313" key="1">
    <source>
        <dbReference type="EMBL" id="SHE76042.1"/>
    </source>
</evidence>
<dbReference type="EMBL" id="FQUV01000002">
    <property type="protein sequence ID" value="SHE76042.1"/>
    <property type="molecule type" value="Genomic_DNA"/>
</dbReference>
<reference evidence="2" key="1">
    <citation type="submission" date="2016-11" db="EMBL/GenBank/DDBJ databases">
        <authorList>
            <person name="Varghese N."/>
            <person name="Submissions S."/>
        </authorList>
    </citation>
    <scope>NUCLEOTIDE SEQUENCE [LARGE SCALE GENOMIC DNA]</scope>
    <source>
        <strain evidence="2">DSM 100566</strain>
    </source>
</reference>
<protein>
    <submittedName>
        <fullName evidence="1">Uncharacterized protein</fullName>
    </submittedName>
</protein>
<evidence type="ECO:0000313" key="2">
    <source>
        <dbReference type="Proteomes" id="UP000184144"/>
    </source>
</evidence>
<name>A0A1M4W509_9RHOB</name>
<dbReference type="STRING" id="1486859.SAMN05444273_102491"/>
<sequence length="86" mass="9038">MGGAADTGLPAKPRRRGAVSLDAELLAAHAAGDVEALITLYTRASEEAVKDVAQGFYLTHAYVFALEAGDARAEGLAERLRVQGRL</sequence>
<keyword evidence="2" id="KW-1185">Reference proteome</keyword>
<dbReference type="AlphaFoldDB" id="A0A1M4W509"/>